<dbReference type="EC" id="2.7.11.1" evidence="2"/>
<keyword evidence="9" id="KW-1035">Host cytoplasm</keyword>
<evidence type="ECO:0000256" key="13">
    <source>
        <dbReference type="RuleBase" id="RU000304"/>
    </source>
</evidence>
<evidence type="ECO:0000313" key="17">
    <source>
        <dbReference type="Proteomes" id="UP000887568"/>
    </source>
</evidence>
<dbReference type="InterPro" id="IPR000719">
    <property type="entry name" value="Prot_kinase_dom"/>
</dbReference>
<dbReference type="PANTHER" id="PTHR22984:SF25">
    <property type="entry name" value="PROTEIN KINASE DOMAIN-CONTAINING PROTEIN"/>
    <property type="match status" value="1"/>
</dbReference>
<dbReference type="Pfam" id="PF00069">
    <property type="entry name" value="Pkinase"/>
    <property type="match status" value="1"/>
</dbReference>
<feature type="compositionally biased region" description="Low complexity" evidence="14">
    <location>
        <begin position="319"/>
        <end position="328"/>
    </location>
</feature>
<evidence type="ECO:0000313" key="16">
    <source>
        <dbReference type="EnsemblMetazoa" id="XP_038054090.1"/>
    </source>
</evidence>
<evidence type="ECO:0000256" key="1">
    <source>
        <dbReference type="ARBA" id="ARBA00004192"/>
    </source>
</evidence>
<evidence type="ECO:0000256" key="12">
    <source>
        <dbReference type="PROSITE-ProRule" id="PRU10141"/>
    </source>
</evidence>
<comment type="subcellular location">
    <subcellularLocation>
        <location evidence="1">Host cytoplasm</location>
    </subcellularLocation>
</comment>
<evidence type="ECO:0000256" key="11">
    <source>
        <dbReference type="ARBA" id="ARBA00048679"/>
    </source>
</evidence>
<dbReference type="InterPro" id="IPR051138">
    <property type="entry name" value="PIM_Ser/Thr_kinase"/>
</dbReference>
<keyword evidence="7" id="KW-0418">Kinase</keyword>
<keyword evidence="6 12" id="KW-0547">Nucleotide-binding</keyword>
<evidence type="ECO:0000256" key="2">
    <source>
        <dbReference type="ARBA" id="ARBA00012513"/>
    </source>
</evidence>
<dbReference type="GO" id="GO:0007346">
    <property type="term" value="P:regulation of mitotic cell cycle"/>
    <property type="evidence" value="ECO:0007669"/>
    <property type="project" value="TreeGrafter"/>
</dbReference>
<feature type="binding site" evidence="12">
    <location>
        <position position="70"/>
    </location>
    <ligand>
        <name>ATP</name>
        <dbReference type="ChEBI" id="CHEBI:30616"/>
    </ligand>
</feature>
<keyword evidence="17" id="KW-1185">Reference proteome</keyword>
<dbReference type="GO" id="GO:0005524">
    <property type="term" value="F:ATP binding"/>
    <property type="evidence" value="ECO:0007669"/>
    <property type="project" value="UniProtKB-UniRule"/>
</dbReference>
<organism evidence="16 17">
    <name type="scientific">Patiria miniata</name>
    <name type="common">Bat star</name>
    <name type="synonym">Asterina miniata</name>
    <dbReference type="NCBI Taxonomy" id="46514"/>
    <lineage>
        <taxon>Eukaryota</taxon>
        <taxon>Metazoa</taxon>
        <taxon>Echinodermata</taxon>
        <taxon>Eleutherozoa</taxon>
        <taxon>Asterozoa</taxon>
        <taxon>Asteroidea</taxon>
        <taxon>Valvatacea</taxon>
        <taxon>Valvatida</taxon>
        <taxon>Asterinidae</taxon>
        <taxon>Patiria</taxon>
    </lineage>
</organism>
<dbReference type="GO" id="GO:0043066">
    <property type="term" value="P:negative regulation of apoptotic process"/>
    <property type="evidence" value="ECO:0007669"/>
    <property type="project" value="TreeGrafter"/>
</dbReference>
<dbReference type="Proteomes" id="UP000887568">
    <property type="component" value="Unplaced"/>
</dbReference>
<dbReference type="PANTHER" id="PTHR22984">
    <property type="entry name" value="SERINE/THREONINE-PROTEIN KINASE PIM"/>
    <property type="match status" value="1"/>
</dbReference>
<comment type="catalytic activity">
    <reaction evidence="11">
        <text>L-seryl-[protein] + ATP = O-phospho-L-seryl-[protein] + ADP + H(+)</text>
        <dbReference type="Rhea" id="RHEA:17989"/>
        <dbReference type="Rhea" id="RHEA-COMP:9863"/>
        <dbReference type="Rhea" id="RHEA-COMP:11604"/>
        <dbReference type="ChEBI" id="CHEBI:15378"/>
        <dbReference type="ChEBI" id="CHEBI:29999"/>
        <dbReference type="ChEBI" id="CHEBI:30616"/>
        <dbReference type="ChEBI" id="CHEBI:83421"/>
        <dbReference type="ChEBI" id="CHEBI:456216"/>
        <dbReference type="EC" id="2.7.11.1"/>
    </reaction>
</comment>
<dbReference type="PROSITE" id="PS50011">
    <property type="entry name" value="PROTEIN_KINASE_DOM"/>
    <property type="match status" value="1"/>
</dbReference>
<evidence type="ECO:0000256" key="4">
    <source>
        <dbReference type="ARBA" id="ARBA00022527"/>
    </source>
</evidence>
<dbReference type="SUPFAM" id="SSF56112">
    <property type="entry name" value="Protein kinase-like (PK-like)"/>
    <property type="match status" value="1"/>
</dbReference>
<dbReference type="FunFam" id="3.30.200.20:FF:000547">
    <property type="entry name" value="Serine/threonine-protein kinase prk-2"/>
    <property type="match status" value="1"/>
</dbReference>
<evidence type="ECO:0000256" key="8">
    <source>
        <dbReference type="ARBA" id="ARBA00022840"/>
    </source>
</evidence>
<dbReference type="GO" id="GO:0005737">
    <property type="term" value="C:cytoplasm"/>
    <property type="evidence" value="ECO:0007669"/>
    <property type="project" value="TreeGrafter"/>
</dbReference>
<evidence type="ECO:0000259" key="15">
    <source>
        <dbReference type="PROSITE" id="PS50011"/>
    </source>
</evidence>
<dbReference type="AlphaFoldDB" id="A0A913ZSE0"/>
<proteinExistence type="inferred from homology"/>
<dbReference type="OrthoDB" id="193931at2759"/>
<dbReference type="Gene3D" id="3.30.200.20">
    <property type="entry name" value="Phosphorylase Kinase, domain 1"/>
    <property type="match status" value="1"/>
</dbReference>
<dbReference type="GO" id="GO:0004674">
    <property type="term" value="F:protein serine/threonine kinase activity"/>
    <property type="evidence" value="ECO:0007669"/>
    <property type="project" value="UniProtKB-KW"/>
</dbReference>
<name>A0A913ZSE0_PATMI</name>
<keyword evidence="5" id="KW-0808">Transferase</keyword>
<evidence type="ECO:0000256" key="14">
    <source>
        <dbReference type="SAM" id="MobiDB-lite"/>
    </source>
</evidence>
<evidence type="ECO:0000256" key="10">
    <source>
        <dbReference type="ARBA" id="ARBA00047899"/>
    </source>
</evidence>
<evidence type="ECO:0000256" key="7">
    <source>
        <dbReference type="ARBA" id="ARBA00022777"/>
    </source>
</evidence>
<evidence type="ECO:0000256" key="3">
    <source>
        <dbReference type="ARBA" id="ARBA00016885"/>
    </source>
</evidence>
<evidence type="ECO:0000256" key="5">
    <source>
        <dbReference type="ARBA" id="ARBA00022679"/>
    </source>
</evidence>
<protein>
    <recommendedName>
        <fullName evidence="3">Serine/threonine-protein kinase 1</fullName>
        <ecNumber evidence="2">2.7.11.1</ecNumber>
    </recommendedName>
</protein>
<dbReference type="GO" id="GO:0030430">
    <property type="term" value="C:host cell cytoplasm"/>
    <property type="evidence" value="ECO:0007669"/>
    <property type="project" value="UniProtKB-SubCell"/>
</dbReference>
<feature type="compositionally biased region" description="Polar residues" evidence="14">
    <location>
        <begin position="336"/>
        <end position="345"/>
    </location>
</feature>
<dbReference type="Gene3D" id="1.10.510.10">
    <property type="entry name" value="Transferase(Phosphotransferase) domain 1"/>
    <property type="match status" value="1"/>
</dbReference>
<sequence length="367" mass="41762">MNFSRKITSQFAEICSMNVKNMGRNSCDRNGKEKESFEKTYAIGQLLGSGGFGTVYAGTRVRDNLPVAIKLVTKEKVNDWSQMNGQKVPLEVHLLKKVSHIRGCIRMLDFYDRADNFIIVMERPEPAKDLFDFITERGPLEEELCRKFFRQVVETTRRCHEAGVLHRDLKDENILVDMKSGDLKLIDFGSGAILKDTVYKDFDGTRVYSPPEWIRSHRYHGRPATVWSLGILLYDMACGDIPFEQDDEICRAELVFKDGISQSLKHLICSMLRVKPMHRLNLDEILEHPWMKKGQCDVNANGKQLMMCTQSAGSEESINRSPLSSASSSEEDLIRDSNTSSSDHMQCSDPCTKDTTTCPSFYLEVEC</sequence>
<accession>A0A913ZSE0</accession>
<feature type="region of interest" description="Disordered" evidence="14">
    <location>
        <begin position="314"/>
        <end position="351"/>
    </location>
</feature>
<dbReference type="InterPro" id="IPR011009">
    <property type="entry name" value="Kinase-like_dom_sf"/>
</dbReference>
<dbReference type="PROSITE" id="PS00107">
    <property type="entry name" value="PROTEIN_KINASE_ATP"/>
    <property type="match status" value="1"/>
</dbReference>
<dbReference type="CDD" id="cd14005">
    <property type="entry name" value="STKc_PIM"/>
    <property type="match status" value="1"/>
</dbReference>
<dbReference type="SMART" id="SM00220">
    <property type="entry name" value="S_TKc"/>
    <property type="match status" value="1"/>
</dbReference>
<comment type="similarity">
    <text evidence="13">Belongs to the protein kinase superfamily.</text>
</comment>
<keyword evidence="4 13" id="KW-0723">Serine/threonine-protein kinase</keyword>
<dbReference type="GeneID" id="119726459"/>
<dbReference type="OMA" id="WGTINGT"/>
<feature type="domain" description="Protein kinase" evidence="15">
    <location>
        <begin position="41"/>
        <end position="291"/>
    </location>
</feature>
<keyword evidence="8 12" id="KW-0067">ATP-binding</keyword>
<dbReference type="RefSeq" id="XP_038054090.1">
    <property type="nucleotide sequence ID" value="XM_038198162.1"/>
</dbReference>
<evidence type="ECO:0000256" key="9">
    <source>
        <dbReference type="ARBA" id="ARBA00023200"/>
    </source>
</evidence>
<dbReference type="EnsemblMetazoa" id="XM_038198162.1">
    <property type="protein sequence ID" value="XP_038054090.1"/>
    <property type="gene ID" value="LOC119726459"/>
</dbReference>
<evidence type="ECO:0000256" key="6">
    <source>
        <dbReference type="ARBA" id="ARBA00022741"/>
    </source>
</evidence>
<dbReference type="InterPro" id="IPR017441">
    <property type="entry name" value="Protein_kinase_ATP_BS"/>
</dbReference>
<comment type="catalytic activity">
    <reaction evidence="10">
        <text>L-threonyl-[protein] + ATP = O-phospho-L-threonyl-[protein] + ADP + H(+)</text>
        <dbReference type="Rhea" id="RHEA:46608"/>
        <dbReference type="Rhea" id="RHEA-COMP:11060"/>
        <dbReference type="Rhea" id="RHEA-COMP:11605"/>
        <dbReference type="ChEBI" id="CHEBI:15378"/>
        <dbReference type="ChEBI" id="CHEBI:30013"/>
        <dbReference type="ChEBI" id="CHEBI:30616"/>
        <dbReference type="ChEBI" id="CHEBI:61977"/>
        <dbReference type="ChEBI" id="CHEBI:456216"/>
        <dbReference type="EC" id="2.7.11.1"/>
    </reaction>
</comment>
<dbReference type="PROSITE" id="PS00108">
    <property type="entry name" value="PROTEIN_KINASE_ST"/>
    <property type="match status" value="1"/>
</dbReference>
<dbReference type="FunFam" id="1.10.510.10:FF:000708">
    <property type="entry name" value="serine/threonine-protein kinase par-1-like"/>
    <property type="match status" value="1"/>
</dbReference>
<dbReference type="InterPro" id="IPR008271">
    <property type="entry name" value="Ser/Thr_kinase_AS"/>
</dbReference>
<reference evidence="16" key="1">
    <citation type="submission" date="2022-11" db="UniProtKB">
        <authorList>
            <consortium name="EnsemblMetazoa"/>
        </authorList>
    </citation>
    <scope>IDENTIFICATION</scope>
</reference>